<dbReference type="PANTHER" id="PTHR24409:SF295">
    <property type="entry name" value="AZ2-RELATED"/>
    <property type="match status" value="1"/>
</dbReference>
<dbReference type="PROSITE" id="PS51915">
    <property type="entry name" value="ZAD"/>
    <property type="match status" value="1"/>
</dbReference>
<name>A0ABM1Z624_AEDAL</name>
<reference evidence="10" key="2">
    <citation type="submission" date="2025-05" db="UniProtKB">
        <authorList>
            <consortium name="EnsemblMetazoa"/>
        </authorList>
    </citation>
    <scope>IDENTIFICATION</scope>
    <source>
        <strain evidence="10">Foshan</strain>
    </source>
</reference>
<dbReference type="SMART" id="SM00355">
    <property type="entry name" value="ZnF_C2H2"/>
    <property type="match status" value="4"/>
</dbReference>
<dbReference type="Pfam" id="PF00096">
    <property type="entry name" value="zf-C2H2"/>
    <property type="match status" value="1"/>
</dbReference>
<dbReference type="EnsemblMetazoa" id="AALFPA23_015411.R22406">
    <property type="protein sequence ID" value="AALFPA23_015411.P22406"/>
    <property type="gene ID" value="AALFPA23_015411"/>
</dbReference>
<evidence type="ECO:0000256" key="4">
    <source>
        <dbReference type="ARBA" id="ARBA00022833"/>
    </source>
</evidence>
<feature type="region of interest" description="Disordered" evidence="7">
    <location>
        <begin position="175"/>
        <end position="207"/>
    </location>
</feature>
<organism evidence="10 11">
    <name type="scientific">Aedes albopictus</name>
    <name type="common">Asian tiger mosquito</name>
    <name type="synonym">Stegomyia albopicta</name>
    <dbReference type="NCBI Taxonomy" id="7160"/>
    <lineage>
        <taxon>Eukaryota</taxon>
        <taxon>Metazoa</taxon>
        <taxon>Ecdysozoa</taxon>
        <taxon>Arthropoda</taxon>
        <taxon>Hexapoda</taxon>
        <taxon>Insecta</taxon>
        <taxon>Pterygota</taxon>
        <taxon>Neoptera</taxon>
        <taxon>Endopterygota</taxon>
        <taxon>Diptera</taxon>
        <taxon>Nematocera</taxon>
        <taxon>Culicoidea</taxon>
        <taxon>Culicidae</taxon>
        <taxon>Culicinae</taxon>
        <taxon>Aedini</taxon>
        <taxon>Aedes</taxon>
        <taxon>Stegomyia</taxon>
    </lineage>
</organism>
<evidence type="ECO:0000259" key="8">
    <source>
        <dbReference type="PROSITE" id="PS50157"/>
    </source>
</evidence>
<evidence type="ECO:0000259" key="9">
    <source>
        <dbReference type="PROSITE" id="PS51915"/>
    </source>
</evidence>
<dbReference type="Proteomes" id="UP000069940">
    <property type="component" value="Unassembled WGS sequence"/>
</dbReference>
<evidence type="ECO:0000256" key="7">
    <source>
        <dbReference type="SAM" id="MobiDB-lite"/>
    </source>
</evidence>
<dbReference type="InterPro" id="IPR012934">
    <property type="entry name" value="Znf_AD"/>
</dbReference>
<keyword evidence="1 6" id="KW-0479">Metal-binding</keyword>
<dbReference type="PROSITE" id="PS50157">
    <property type="entry name" value="ZINC_FINGER_C2H2_2"/>
    <property type="match status" value="2"/>
</dbReference>
<feature type="binding site" evidence="6">
    <location>
        <position position="16"/>
    </location>
    <ligand>
        <name>Zn(2+)</name>
        <dbReference type="ChEBI" id="CHEBI:29105"/>
    </ligand>
</feature>
<evidence type="ECO:0008006" key="12">
    <source>
        <dbReference type="Google" id="ProtNLM"/>
    </source>
</evidence>
<proteinExistence type="predicted"/>
<keyword evidence="4 6" id="KW-0862">Zinc</keyword>
<feature type="domain" description="C2H2-type" evidence="8">
    <location>
        <begin position="306"/>
        <end position="338"/>
    </location>
</feature>
<keyword evidence="3 5" id="KW-0863">Zinc-finger</keyword>
<evidence type="ECO:0000256" key="3">
    <source>
        <dbReference type="ARBA" id="ARBA00022771"/>
    </source>
</evidence>
<keyword evidence="11" id="KW-1185">Reference proteome</keyword>
<keyword evidence="2" id="KW-0677">Repeat</keyword>
<dbReference type="Gene3D" id="3.40.1800.20">
    <property type="match status" value="1"/>
</dbReference>
<dbReference type="InterPro" id="IPR013087">
    <property type="entry name" value="Znf_C2H2_type"/>
</dbReference>
<evidence type="ECO:0000256" key="6">
    <source>
        <dbReference type="PROSITE-ProRule" id="PRU01263"/>
    </source>
</evidence>
<sequence>MSNVPCKNPLKYCRLCLSEDNELSVLESHESLTTIHSILLQKLFHYMKITFHKEQDYPSAICNGCMNRMNGFHDFRRLVVRNHNAVKTFRRLFGVQMEEEPPTVIEVIEDDDTDADAEPMEIKQEFEAEESKLADQIKTEHEQGAPPVKETVKDVDVYHLDGKLATVVVKEEQLSPVKEEKLSPVQSMPQMEKNPEQKRSPAAAKPTPNIINSKITILKRPQGRLLNMEHSEKRAKVVVGSEFSVVKCSQCRAVFRNRENLLIHERDDHRQPEQPKVNFKKIVTPPTTPHTRRISKPLPHTVATLFKCPHCSSSFIHKNNYELHQKTCKAAVLSKLNPQIVVKRTTPAAMNEVIKAAVAKVGRQVQIKPVETVIEIKQEPEGDDQRIRCQYCPLTYKTKYYLKKHLFDVHKIDDYENVFYCHVCKLNYSCDEDLQLHNRAIHRFLCKQCPEDFRTCMHAQTNAGRPGENGIVNKGM</sequence>
<feature type="binding site" evidence="6">
    <location>
        <position position="65"/>
    </location>
    <ligand>
        <name>Zn(2+)</name>
        <dbReference type="ChEBI" id="CHEBI:29105"/>
    </ligand>
</feature>
<evidence type="ECO:0000313" key="10">
    <source>
        <dbReference type="EnsemblMetazoa" id="AALFPA23_015411.P22406"/>
    </source>
</evidence>
<reference evidence="11" key="1">
    <citation type="journal article" date="2015" name="Proc. Natl. Acad. Sci. U.S.A.">
        <title>Genome sequence of the Asian Tiger mosquito, Aedes albopictus, reveals insights into its biology, genetics, and evolution.</title>
        <authorList>
            <person name="Chen X.G."/>
            <person name="Jiang X."/>
            <person name="Gu J."/>
            <person name="Xu M."/>
            <person name="Wu Y."/>
            <person name="Deng Y."/>
            <person name="Zhang C."/>
            <person name="Bonizzoni M."/>
            <person name="Dermauw W."/>
            <person name="Vontas J."/>
            <person name="Armbruster P."/>
            <person name="Huang X."/>
            <person name="Yang Y."/>
            <person name="Zhang H."/>
            <person name="He W."/>
            <person name="Peng H."/>
            <person name="Liu Y."/>
            <person name="Wu K."/>
            <person name="Chen J."/>
            <person name="Lirakis M."/>
            <person name="Topalis P."/>
            <person name="Van Leeuwen T."/>
            <person name="Hall A.B."/>
            <person name="Jiang X."/>
            <person name="Thorpe C."/>
            <person name="Mueller R.L."/>
            <person name="Sun C."/>
            <person name="Waterhouse R.M."/>
            <person name="Yan G."/>
            <person name="Tu Z.J."/>
            <person name="Fang X."/>
            <person name="James A.A."/>
        </authorList>
    </citation>
    <scope>NUCLEOTIDE SEQUENCE [LARGE SCALE GENOMIC DNA]</scope>
    <source>
        <strain evidence="11">Foshan</strain>
    </source>
</reference>
<accession>A0ABM1Z624</accession>
<feature type="binding site" evidence="6">
    <location>
        <position position="62"/>
    </location>
    <ligand>
        <name>Zn(2+)</name>
        <dbReference type="ChEBI" id="CHEBI:29105"/>
    </ligand>
</feature>
<dbReference type="Pfam" id="PF07776">
    <property type="entry name" value="zf-AD"/>
    <property type="match status" value="1"/>
</dbReference>
<dbReference type="SUPFAM" id="SSF57716">
    <property type="entry name" value="Glucocorticoid receptor-like (DNA-binding domain)"/>
    <property type="match status" value="1"/>
</dbReference>
<dbReference type="PROSITE" id="PS00028">
    <property type="entry name" value="ZINC_FINGER_C2H2_1"/>
    <property type="match status" value="3"/>
</dbReference>
<dbReference type="Gene3D" id="3.30.160.60">
    <property type="entry name" value="Classic Zinc Finger"/>
    <property type="match status" value="2"/>
</dbReference>
<evidence type="ECO:0000256" key="1">
    <source>
        <dbReference type="ARBA" id="ARBA00022723"/>
    </source>
</evidence>
<feature type="domain" description="ZAD" evidence="9">
    <location>
        <begin position="11"/>
        <end position="89"/>
    </location>
</feature>
<evidence type="ECO:0000256" key="5">
    <source>
        <dbReference type="PROSITE-ProRule" id="PRU00042"/>
    </source>
</evidence>
<evidence type="ECO:0000313" key="11">
    <source>
        <dbReference type="Proteomes" id="UP000069940"/>
    </source>
</evidence>
<feature type="binding site" evidence="6">
    <location>
        <position position="13"/>
    </location>
    <ligand>
        <name>Zn(2+)</name>
        <dbReference type="ChEBI" id="CHEBI:29105"/>
    </ligand>
</feature>
<dbReference type="RefSeq" id="XP_062703161.1">
    <property type="nucleotide sequence ID" value="XM_062847177.1"/>
</dbReference>
<dbReference type="PANTHER" id="PTHR24409">
    <property type="entry name" value="ZINC FINGER PROTEIN 142"/>
    <property type="match status" value="1"/>
</dbReference>
<evidence type="ECO:0000256" key="2">
    <source>
        <dbReference type="ARBA" id="ARBA00022737"/>
    </source>
</evidence>
<protein>
    <recommendedName>
        <fullName evidence="12">C2H2-type domain-containing protein</fullName>
    </recommendedName>
</protein>
<dbReference type="GeneID" id="109400271"/>
<feature type="domain" description="C2H2-type" evidence="8">
    <location>
        <begin position="246"/>
        <end position="274"/>
    </location>
</feature>
<dbReference type="SMART" id="SM00868">
    <property type="entry name" value="zf-AD"/>
    <property type="match status" value="1"/>
</dbReference>